<dbReference type="SUPFAM" id="SSF54001">
    <property type="entry name" value="Cysteine proteinases"/>
    <property type="match status" value="1"/>
</dbReference>
<dbReference type="GO" id="GO:0016407">
    <property type="term" value="F:acetyltransferase activity"/>
    <property type="evidence" value="ECO:0007669"/>
    <property type="project" value="InterPro"/>
</dbReference>
<sequence>MALVGTSAFDLDGYFSRIGHEGPARPDLDTLRDIVAAHNRSIPFENLDPLLGVPVVDLSAEALFDKLVTRRRGGYCYEHNGLLGYVLDELGFGVERLAGRVVWMRAPDAPLPAETHNVLAVTVPGVDERYLVDVGFGGQTLSSPIRLVAGPVQQTRHEPYRLLDHDNGLVLQTQIHDDWKSLYTFTTAPRPRIDLEVGSWYVSTHPGGVFVVGLTAALVTDDARYNLRGRNLAIHRGGATERTRFDTAAQVLDELTGRFGIDLGDVDRSMLAARVHDVLDS</sequence>
<keyword evidence="4" id="KW-1185">Reference proteome</keyword>
<gene>
    <name evidence="3" type="ORF">RMCB_5741</name>
</gene>
<protein>
    <submittedName>
        <fullName evidence="3">Arylamine N-acetyltransferase</fullName>
    </submittedName>
</protein>
<dbReference type="AlphaFoldDB" id="A0A100W4U7"/>
<evidence type="ECO:0000313" key="4">
    <source>
        <dbReference type="Proteomes" id="UP000069620"/>
    </source>
</evidence>
<name>A0A100W4U7_9MYCO</name>
<evidence type="ECO:0000256" key="2">
    <source>
        <dbReference type="RuleBase" id="RU003452"/>
    </source>
</evidence>
<evidence type="ECO:0000256" key="1">
    <source>
        <dbReference type="ARBA" id="ARBA00006547"/>
    </source>
</evidence>
<dbReference type="PANTHER" id="PTHR11786:SF0">
    <property type="entry name" value="ARYLAMINE N-ACETYLTRANSFERASE 4-RELATED"/>
    <property type="match status" value="1"/>
</dbReference>
<reference evidence="4" key="2">
    <citation type="submission" date="2016-02" db="EMBL/GenBank/DDBJ databases">
        <title>Draft genome sequence of five rapidly growing Mycobacterium species.</title>
        <authorList>
            <person name="Katahira K."/>
            <person name="Gotou Y."/>
            <person name="Iida K."/>
            <person name="Ogura Y."/>
            <person name="Hayashi T."/>
        </authorList>
    </citation>
    <scope>NUCLEOTIDE SEQUENCE [LARGE SCALE GENOMIC DNA]</scope>
    <source>
        <strain evidence="4">JCM15654</strain>
    </source>
</reference>
<dbReference type="STRING" id="146020.RMCB_5741"/>
<dbReference type="EMBL" id="BCSX01000050">
    <property type="protein sequence ID" value="GAS91645.1"/>
    <property type="molecule type" value="Genomic_DNA"/>
</dbReference>
<dbReference type="InterPro" id="IPR038765">
    <property type="entry name" value="Papain-like_cys_pep_sf"/>
</dbReference>
<dbReference type="InterPro" id="IPR001447">
    <property type="entry name" value="Arylamine_N-AcTrfase"/>
</dbReference>
<reference evidence="4" key="1">
    <citation type="journal article" date="2016" name="Genome Announc.">
        <title>Draft Genome Sequences of Five Rapidly Growing Mycobacterium Species, M. thermoresistibile, M. fortuitum subsp. acetamidolyticum, M. canariasense, M. brisbanense, and M. novocastrense.</title>
        <authorList>
            <person name="Katahira K."/>
            <person name="Ogura Y."/>
            <person name="Gotoh Y."/>
            <person name="Hayashi T."/>
        </authorList>
    </citation>
    <scope>NUCLEOTIDE SEQUENCE [LARGE SCALE GENOMIC DNA]</scope>
    <source>
        <strain evidence="4">JCM15654</strain>
    </source>
</reference>
<dbReference type="Proteomes" id="UP000069620">
    <property type="component" value="Unassembled WGS sequence"/>
</dbReference>
<dbReference type="PANTHER" id="PTHR11786">
    <property type="entry name" value="N-HYDROXYARYLAMINE O-ACETYLTRANSFERASE"/>
    <property type="match status" value="1"/>
</dbReference>
<dbReference type="Pfam" id="PF00797">
    <property type="entry name" value="Acetyltransf_2"/>
    <property type="match status" value="1"/>
</dbReference>
<dbReference type="Gene3D" id="2.40.128.150">
    <property type="entry name" value="Cysteine proteinases"/>
    <property type="match status" value="1"/>
</dbReference>
<keyword evidence="3" id="KW-0808">Transferase</keyword>
<evidence type="ECO:0000313" key="3">
    <source>
        <dbReference type="EMBL" id="GAS91645.1"/>
    </source>
</evidence>
<comment type="caution">
    <text evidence="3">The sequence shown here is derived from an EMBL/GenBank/DDBJ whole genome shotgun (WGS) entry which is preliminary data.</text>
</comment>
<comment type="similarity">
    <text evidence="1 2">Belongs to the arylamine N-acetyltransferase family.</text>
</comment>
<accession>A0A100W4U7</accession>
<dbReference type="Gene3D" id="3.30.2140.10">
    <property type="entry name" value="Arylamine N-acetyltransferase"/>
    <property type="match status" value="1"/>
</dbReference>
<dbReference type="PRINTS" id="PR01543">
    <property type="entry name" value="ANATRNSFRASE"/>
</dbReference>
<proteinExistence type="inferred from homology"/>
<organism evidence="3 4">
    <name type="scientific">Mycolicibacterium brisbanense</name>
    <dbReference type="NCBI Taxonomy" id="146020"/>
    <lineage>
        <taxon>Bacteria</taxon>
        <taxon>Bacillati</taxon>
        <taxon>Actinomycetota</taxon>
        <taxon>Actinomycetes</taxon>
        <taxon>Mycobacteriales</taxon>
        <taxon>Mycobacteriaceae</taxon>
        <taxon>Mycolicibacterium</taxon>
    </lineage>
</organism>